<evidence type="ECO:0000256" key="2">
    <source>
        <dbReference type="ARBA" id="ARBA00004623"/>
    </source>
</evidence>
<accession>A0ABN7P8F2</accession>
<evidence type="ECO:0000256" key="11">
    <source>
        <dbReference type="ARBA" id="ARBA00024615"/>
    </source>
</evidence>
<evidence type="ECO:0000256" key="1">
    <source>
        <dbReference type="ARBA" id="ARBA00004406"/>
    </source>
</evidence>
<dbReference type="PANTHER" id="PTHR13190">
    <property type="entry name" value="AUTOPHAGY-RELATED 2, ISOFORM A"/>
    <property type="match status" value="1"/>
</dbReference>
<keyword evidence="9" id="KW-0472">Membrane</keyword>
<keyword evidence="8" id="KW-0445">Lipid transport</keyword>
<evidence type="ECO:0000256" key="3">
    <source>
        <dbReference type="ARBA" id="ARBA00009714"/>
    </source>
</evidence>
<comment type="similarity">
    <text evidence="3">Belongs to the ATG2 family.</text>
</comment>
<reference evidence="12" key="1">
    <citation type="submission" date="2021-03" db="EMBL/GenBank/DDBJ databases">
        <authorList>
            <person name="Tran Van P."/>
        </authorList>
    </citation>
    <scope>NUCLEOTIDE SEQUENCE</scope>
</reference>
<dbReference type="PANTHER" id="PTHR13190:SF1">
    <property type="entry name" value="AUTOPHAGY-RELATED 2, ISOFORM A"/>
    <property type="match status" value="1"/>
</dbReference>
<comment type="catalytic activity">
    <reaction evidence="10">
        <text>a 1,2-diacyl-sn-glycero-3-phospho-L-serine(in) = a 1,2-diacyl-sn-glycero-3-phospho-L-serine(out)</text>
        <dbReference type="Rhea" id="RHEA:38663"/>
        <dbReference type="ChEBI" id="CHEBI:57262"/>
    </reaction>
</comment>
<keyword evidence="5" id="KW-0813">Transport</keyword>
<evidence type="ECO:0000256" key="5">
    <source>
        <dbReference type="ARBA" id="ARBA00022448"/>
    </source>
</evidence>
<keyword evidence="6" id="KW-0256">Endoplasmic reticulum</keyword>
<feature type="non-terminal residue" evidence="12">
    <location>
        <position position="1"/>
    </location>
</feature>
<protein>
    <recommendedName>
        <fullName evidence="4">Autophagy-related protein 2</fullName>
    </recommendedName>
</protein>
<evidence type="ECO:0000313" key="12">
    <source>
        <dbReference type="EMBL" id="CAG2064088.1"/>
    </source>
</evidence>
<name>A0ABN7P8F2_TIMPD</name>
<dbReference type="Proteomes" id="UP001153148">
    <property type="component" value="Unassembled WGS sequence"/>
</dbReference>
<gene>
    <name evidence="12" type="ORF">TPAB3V08_LOCUS11035</name>
</gene>
<comment type="caution">
    <text evidence="12">The sequence shown here is derived from an EMBL/GenBank/DDBJ whole genome shotgun (WGS) entry which is preliminary data.</text>
</comment>
<proteinExistence type="inferred from homology"/>
<comment type="catalytic activity">
    <reaction evidence="11">
        <text>a 1,2-diacyl-sn-glycero-3-phosphoethanolamine(in) = a 1,2-diacyl-sn-glycero-3-phosphoethanolamine(out)</text>
        <dbReference type="Rhea" id="RHEA:38895"/>
        <dbReference type="ChEBI" id="CHEBI:64612"/>
    </reaction>
</comment>
<keyword evidence="7" id="KW-0072">Autophagy</keyword>
<evidence type="ECO:0000256" key="7">
    <source>
        <dbReference type="ARBA" id="ARBA00023006"/>
    </source>
</evidence>
<keyword evidence="13" id="KW-1185">Reference proteome</keyword>
<sequence>DSSGNVIPGQHGEIELQVSEGNLFSVSGYKGNAGLGFVCLQVNQADFYHNGLVTTPQEMKLVGSNSCSNLDRTIYRSDCGSLIKQTGNNKLDMLTVSIRIQDDETTHNLKSEPNHMVMSEVVKDVQKLAQFYNLPEPDNIEGELTLWHQFIKSSDKKPRNAIEALSMCNTFRVAAGVRGATLRHRMCTSNHSWFTQVVDFFDVMDYPVAGYNPPGVITELHMHFWDCAVDYRYSTLHSS</sequence>
<dbReference type="EMBL" id="CAJPIN010031473">
    <property type="protein sequence ID" value="CAG2064088.1"/>
    <property type="molecule type" value="Genomic_DNA"/>
</dbReference>
<evidence type="ECO:0000313" key="13">
    <source>
        <dbReference type="Proteomes" id="UP001153148"/>
    </source>
</evidence>
<evidence type="ECO:0000256" key="10">
    <source>
        <dbReference type="ARBA" id="ARBA00024479"/>
    </source>
</evidence>
<evidence type="ECO:0000256" key="9">
    <source>
        <dbReference type="ARBA" id="ARBA00023136"/>
    </source>
</evidence>
<dbReference type="InterPro" id="IPR026849">
    <property type="entry name" value="ATG2"/>
</dbReference>
<organism evidence="12 13">
    <name type="scientific">Timema podura</name>
    <name type="common">Walking stick</name>
    <dbReference type="NCBI Taxonomy" id="61482"/>
    <lineage>
        <taxon>Eukaryota</taxon>
        <taxon>Metazoa</taxon>
        <taxon>Ecdysozoa</taxon>
        <taxon>Arthropoda</taxon>
        <taxon>Hexapoda</taxon>
        <taxon>Insecta</taxon>
        <taxon>Pterygota</taxon>
        <taxon>Neoptera</taxon>
        <taxon>Polyneoptera</taxon>
        <taxon>Phasmatodea</taxon>
        <taxon>Timematodea</taxon>
        <taxon>Timematoidea</taxon>
        <taxon>Timematidae</taxon>
        <taxon>Timema</taxon>
    </lineage>
</organism>
<comment type="subcellular location">
    <subcellularLocation>
        <location evidence="1">Endoplasmic reticulum membrane</location>
        <topology evidence="1">Peripheral membrane protein</topology>
    </subcellularLocation>
    <subcellularLocation>
        <location evidence="2">Preautophagosomal structure membrane</location>
        <topology evidence="2">Peripheral membrane protein</topology>
    </subcellularLocation>
</comment>
<evidence type="ECO:0000256" key="6">
    <source>
        <dbReference type="ARBA" id="ARBA00022824"/>
    </source>
</evidence>
<evidence type="ECO:0000256" key="8">
    <source>
        <dbReference type="ARBA" id="ARBA00023055"/>
    </source>
</evidence>
<evidence type="ECO:0000256" key="4">
    <source>
        <dbReference type="ARBA" id="ARBA00018070"/>
    </source>
</evidence>